<feature type="domain" description="Cyclin C-terminal" evidence="10">
    <location>
        <begin position="283"/>
        <end position="400"/>
    </location>
</feature>
<dbReference type="InterPro" id="IPR039361">
    <property type="entry name" value="Cyclin"/>
</dbReference>
<keyword evidence="12" id="KW-1185">Reference proteome</keyword>
<dbReference type="Pfam" id="PF02984">
    <property type="entry name" value="Cyclin_C"/>
    <property type="match status" value="1"/>
</dbReference>
<dbReference type="EMBL" id="JAGKHQ010000005">
    <property type="protein sequence ID" value="KAG7516124.1"/>
    <property type="molecule type" value="Genomic_DNA"/>
</dbReference>
<sequence>MLDMVVKLNLADQNNLAVVKHMNASNSSPRSKENILPVIKVHAAQQRKVLGVLSENQQGGQFSHSSVSGSSHHANVVYTSSSTLDIYADESREVVLTASGQEVVSDGYDPVLQREALSLIWESISSPYQESSKQSELDDSISVEVLGVCEYAEDVHKHLRESEVKFRPMSGYLEKHPEITSDMRVVLVDWMAEVAHEYHLSSETLHLAVSFLDRFLSCTSHVKRSKLQLVGTAALLIASKYEEICPPDVNEFIYTTDSTYTKKQLLQMEHILLRILAFRVAAPTARQFLRLFTSIQSVCAVTESLALYVADLSLLEIEPFLHYTPSIVAAGVYCLASYTVDRSLWPDSLSVFTGYTLAEIEPCLSDLHKLYISAESFPHQAIREKYMSSRYCCASKIAPPAVLPQLHPSSDTSATAEFH</sequence>
<evidence type="ECO:0000256" key="6">
    <source>
        <dbReference type="ARBA" id="ARBA00025821"/>
    </source>
</evidence>
<evidence type="ECO:0000256" key="3">
    <source>
        <dbReference type="ARBA" id="ARBA00022618"/>
    </source>
</evidence>
<name>A0AAV6SGE6_SOLSE</name>
<evidence type="ECO:0000313" key="12">
    <source>
        <dbReference type="Proteomes" id="UP000693946"/>
    </source>
</evidence>
<feature type="domain" description="Cyclin-like" evidence="9">
    <location>
        <begin position="189"/>
        <end position="274"/>
    </location>
</feature>
<dbReference type="InterPro" id="IPR004367">
    <property type="entry name" value="Cyclin_C-dom"/>
</dbReference>
<proteinExistence type="inferred from homology"/>
<dbReference type="SMART" id="SM01332">
    <property type="entry name" value="Cyclin_C"/>
    <property type="match status" value="1"/>
</dbReference>
<comment type="function">
    <text evidence="1">Essential for the control of the cell cycle at the G2/M (mitosis) transition.</text>
</comment>
<dbReference type="Pfam" id="PF00134">
    <property type="entry name" value="Cyclin_N"/>
    <property type="match status" value="1"/>
</dbReference>
<gene>
    <name evidence="11" type="ORF">JOB18_023269</name>
</gene>
<evidence type="ECO:0000313" key="11">
    <source>
        <dbReference type="EMBL" id="KAG7516124.1"/>
    </source>
</evidence>
<dbReference type="PANTHER" id="PTHR10177">
    <property type="entry name" value="CYCLINS"/>
    <property type="match status" value="1"/>
</dbReference>
<evidence type="ECO:0000256" key="4">
    <source>
        <dbReference type="ARBA" id="ARBA00023127"/>
    </source>
</evidence>
<evidence type="ECO:0000256" key="2">
    <source>
        <dbReference type="ARBA" id="ARBA00006955"/>
    </source>
</evidence>
<comment type="subunit">
    <text evidence="6">Interacts with the CDK1 protein kinase to form a serine/threonine kinase holoenzyme complex also known as maturation promoting factor (MPF). The cyclin subunit imparts substrate specificity to the complex.</text>
</comment>
<keyword evidence="3" id="KW-0132">Cell division</keyword>
<dbReference type="PROSITE" id="PS00292">
    <property type="entry name" value="CYCLINS"/>
    <property type="match status" value="1"/>
</dbReference>
<comment type="similarity">
    <text evidence="2">Belongs to the cyclin family. Cyclin AB subfamily.</text>
</comment>
<evidence type="ECO:0000256" key="5">
    <source>
        <dbReference type="ARBA" id="ARBA00023306"/>
    </source>
</evidence>
<feature type="domain" description="Cyclin-like" evidence="9">
    <location>
        <begin position="287"/>
        <end position="369"/>
    </location>
</feature>
<dbReference type="Proteomes" id="UP000693946">
    <property type="component" value="Linkage Group LG13"/>
</dbReference>
<dbReference type="AlphaFoldDB" id="A0AAV6SGE6"/>
<dbReference type="GO" id="GO:0051301">
    <property type="term" value="P:cell division"/>
    <property type="evidence" value="ECO:0007669"/>
    <property type="project" value="UniProtKB-KW"/>
</dbReference>
<evidence type="ECO:0000259" key="9">
    <source>
        <dbReference type="SMART" id="SM00385"/>
    </source>
</evidence>
<evidence type="ECO:0000256" key="1">
    <source>
        <dbReference type="ARBA" id="ARBA00003222"/>
    </source>
</evidence>
<protein>
    <recommendedName>
        <fullName evidence="7">G2/mitotic-specific cyclin-B2</fullName>
    </recommendedName>
</protein>
<dbReference type="InterPro" id="IPR013763">
    <property type="entry name" value="Cyclin-like_dom"/>
</dbReference>
<dbReference type="SMART" id="SM00385">
    <property type="entry name" value="CYCLIN"/>
    <property type="match status" value="2"/>
</dbReference>
<dbReference type="FunFam" id="1.10.472.10:FF:000001">
    <property type="entry name" value="G2/mitotic-specific cyclin"/>
    <property type="match status" value="1"/>
</dbReference>
<evidence type="ECO:0000256" key="8">
    <source>
        <dbReference type="RuleBase" id="RU000383"/>
    </source>
</evidence>
<accession>A0AAV6SGE6</accession>
<organism evidence="11 12">
    <name type="scientific">Solea senegalensis</name>
    <name type="common">Senegalese sole</name>
    <dbReference type="NCBI Taxonomy" id="28829"/>
    <lineage>
        <taxon>Eukaryota</taxon>
        <taxon>Metazoa</taxon>
        <taxon>Chordata</taxon>
        <taxon>Craniata</taxon>
        <taxon>Vertebrata</taxon>
        <taxon>Euteleostomi</taxon>
        <taxon>Actinopterygii</taxon>
        <taxon>Neopterygii</taxon>
        <taxon>Teleostei</taxon>
        <taxon>Neoteleostei</taxon>
        <taxon>Acanthomorphata</taxon>
        <taxon>Carangaria</taxon>
        <taxon>Pleuronectiformes</taxon>
        <taxon>Pleuronectoidei</taxon>
        <taxon>Soleidae</taxon>
        <taxon>Solea</taxon>
    </lineage>
</organism>
<reference evidence="11 12" key="1">
    <citation type="journal article" date="2021" name="Sci. Rep.">
        <title>Chromosome anchoring in Senegalese sole (Solea senegalensis) reveals sex-associated markers and genome rearrangements in flatfish.</title>
        <authorList>
            <person name="Guerrero-Cozar I."/>
            <person name="Gomez-Garrido J."/>
            <person name="Berbel C."/>
            <person name="Martinez-Blanch J.F."/>
            <person name="Alioto T."/>
            <person name="Claros M.G."/>
            <person name="Gagnaire P.A."/>
            <person name="Manchado M."/>
        </authorList>
    </citation>
    <scope>NUCLEOTIDE SEQUENCE [LARGE SCALE GENOMIC DNA]</scope>
    <source>
        <strain evidence="11">Sse05_10M</strain>
    </source>
</reference>
<dbReference type="InterPro" id="IPR006671">
    <property type="entry name" value="Cyclin_N"/>
</dbReference>
<evidence type="ECO:0000259" key="10">
    <source>
        <dbReference type="SMART" id="SM01332"/>
    </source>
</evidence>
<dbReference type="InterPro" id="IPR048258">
    <property type="entry name" value="Cyclins_cyclin-box"/>
</dbReference>
<dbReference type="CDD" id="cd20504">
    <property type="entry name" value="CYCLIN_CCNA_rpt1"/>
    <property type="match status" value="1"/>
</dbReference>
<keyword evidence="5" id="KW-0131">Cell cycle</keyword>
<comment type="caution">
    <text evidence="11">The sequence shown here is derived from an EMBL/GenBank/DDBJ whole genome shotgun (WGS) entry which is preliminary data.</text>
</comment>
<evidence type="ECO:0000256" key="7">
    <source>
        <dbReference type="ARBA" id="ARBA00040980"/>
    </source>
</evidence>
<keyword evidence="4 8" id="KW-0195">Cyclin</keyword>